<proteinExistence type="predicted"/>
<accession>A0A2Z6SKQ3</accession>
<feature type="region of interest" description="Disordered" evidence="1">
    <location>
        <begin position="180"/>
        <end position="215"/>
    </location>
</feature>
<reference evidence="4 5" key="1">
    <citation type="submission" date="2017-11" db="EMBL/GenBank/DDBJ databases">
        <title>The genome of Rhizophagus clarus HR1 reveals common genetic basis of auxotrophy among arbuscular mycorrhizal fungi.</title>
        <authorList>
            <person name="Kobayashi Y."/>
        </authorList>
    </citation>
    <scope>NUCLEOTIDE SEQUENCE [LARGE SCALE GENOMIC DNA]</scope>
    <source>
        <strain evidence="4 5">HR1</strain>
    </source>
</reference>
<feature type="chain" id="PRO_5016403836" evidence="3">
    <location>
        <begin position="24"/>
        <end position="215"/>
    </location>
</feature>
<keyword evidence="2" id="KW-1133">Transmembrane helix</keyword>
<evidence type="ECO:0000313" key="4">
    <source>
        <dbReference type="EMBL" id="GBC07207.1"/>
    </source>
</evidence>
<evidence type="ECO:0000313" key="5">
    <source>
        <dbReference type="Proteomes" id="UP000247702"/>
    </source>
</evidence>
<dbReference type="Proteomes" id="UP000247702">
    <property type="component" value="Unassembled WGS sequence"/>
</dbReference>
<protein>
    <submittedName>
        <fullName evidence="4">Uncharacterized protein</fullName>
    </submittedName>
</protein>
<dbReference type="EMBL" id="BEXD01004127">
    <property type="protein sequence ID" value="GBC07207.1"/>
    <property type="molecule type" value="Genomic_DNA"/>
</dbReference>
<organism evidence="4 5">
    <name type="scientific">Rhizophagus clarus</name>
    <dbReference type="NCBI Taxonomy" id="94130"/>
    <lineage>
        <taxon>Eukaryota</taxon>
        <taxon>Fungi</taxon>
        <taxon>Fungi incertae sedis</taxon>
        <taxon>Mucoromycota</taxon>
        <taxon>Glomeromycotina</taxon>
        <taxon>Glomeromycetes</taxon>
        <taxon>Glomerales</taxon>
        <taxon>Glomeraceae</taxon>
        <taxon>Rhizophagus</taxon>
    </lineage>
</organism>
<sequence length="215" mass="23212">MYYFIQLLIILGLLLLLVSDAYACLCTKGQGIGFYCGGELSFTGGGDDCGWNTLWNCSSKGQMAEATSPCVYGCCGITHINSFCCTDIGCTGCSEPYPAKSPQNPTTSSIISTSTIPATLPQITMPPTLPLPEITKIVIGTVSGVVGTALIMSFGMISYKWYQRRQNRWDDVMRIPGNNTQKHGILRIPGNNTQKQDGILKIPGEDTSRNKPKPA</sequence>
<keyword evidence="2" id="KW-0472">Membrane</keyword>
<feature type="transmembrane region" description="Helical" evidence="2">
    <location>
        <begin position="137"/>
        <end position="159"/>
    </location>
</feature>
<name>A0A2Z6SKQ3_9GLOM</name>
<evidence type="ECO:0000256" key="1">
    <source>
        <dbReference type="SAM" id="MobiDB-lite"/>
    </source>
</evidence>
<comment type="caution">
    <text evidence="4">The sequence shown here is derived from an EMBL/GenBank/DDBJ whole genome shotgun (WGS) entry which is preliminary data.</text>
</comment>
<evidence type="ECO:0000256" key="3">
    <source>
        <dbReference type="SAM" id="SignalP"/>
    </source>
</evidence>
<gene>
    <name evidence="4" type="ORF">RclHR1_07300009</name>
</gene>
<keyword evidence="3" id="KW-0732">Signal</keyword>
<evidence type="ECO:0000256" key="2">
    <source>
        <dbReference type="SAM" id="Phobius"/>
    </source>
</evidence>
<keyword evidence="2" id="KW-0812">Transmembrane</keyword>
<keyword evidence="5" id="KW-1185">Reference proteome</keyword>
<feature type="signal peptide" evidence="3">
    <location>
        <begin position="1"/>
        <end position="23"/>
    </location>
</feature>
<dbReference type="AlphaFoldDB" id="A0A2Z6SKQ3"/>